<proteinExistence type="predicted"/>
<gene>
    <name evidence="2" type="ORF">MCYG_07607</name>
</gene>
<dbReference type="RefSeq" id="XP_002843824.1">
    <property type="nucleotide sequence ID" value="XM_002843778.1"/>
</dbReference>
<accession>C5FWU8</accession>
<sequence>MSSRYRLTVASIWKLETDGIDEVTKFFKSIPHGSDGFCKYESVDDVFSIDNCSPSLSASAVAEFLVEFVDREKEHDLLEKPKITRLSVPSSPEVEGGDADSVDDQLIEQVPNPEAVKLPVVVKYWQGDDDAIECFVKAPRSLLTAVTQATGAQVDIEASNKRIRVTSMELWQADNAMERLSNLQMCLSLMVSPQVANILHIGGATDFRLRIIPYKSLNDIAMRRILVDGPESKLINHLHDMFVTVMEIVDQESRELKVSKNIAAPPRLAEQRKGRARAWDNFEFQQIGDASLLPNLPPVSKEDTALKSATPIKDDSAQEEVIDNHPWLSQEKAFFVNRWVKEGVQAGAVGTNGSEPNSTFPPEPSAEVTGVPKLPAVLKRRQPLPPGNIQGAPKVQQPAIENIACQRTPKPIEQPATPPSPPVSVMPSSFNAAAYGHPKKSPPRRPANRAPIPYQRPRGYGRKLPTLIDTSITGTESVASPMQQISFTQTLVPSQLTLQPRSTLSTVHCSVSTTPTANEASFTQERLNDENRDPTSNFETNEERLRKLKLSTKESSTIFEHRGLKIVDGEEATRVFHRTMGQGTSAASSAANCETKAEQRARKQAALLDAWGPTPAAPPCKPVQAPEPSQWKKAQLAKEDAIDAKSIKDLFGCLKPVLDAVQYFTGTVTVEIQLGLILTNSVPKLHTQRTLDLKVWNPLFRPRHGLPGLTTVFNNFLTTSGADVDYFFQLSDENSPDTFYFEPEPESRRVFYEFYCQTKDNDNIVIVVNEDGAVGVNRPDVVLGATNIHFPLNIWDLRATIKGSQEYSAAPESEILKTVKCMVDNLYIPPNRSRVIIFTRVPEDSALRVTKILMRRTTRHKYVGKYILDRSESNCEQPVFLQVTEMQRLISGNTPADKNVIRVRSISSEEMVDESRLWFEASIVSPAIDEVLKANKNLTVGERVDSWCPDDLLGIESHLGGNITETGRSDEFLTAAERAVGSAGIGSLFRVARKVVEKIDAIGWANHTPATFIQDKYPSPLTSAGTGPIAAPQTEGGKDKVVEAKSVAPTQGAKCPYW</sequence>
<evidence type="ECO:0000313" key="3">
    <source>
        <dbReference type="Proteomes" id="UP000002035"/>
    </source>
</evidence>
<dbReference type="OMA" id="MKRWTRH"/>
<dbReference type="VEuPathDB" id="FungiDB:MCYG_07607"/>
<dbReference type="eggNOG" id="ENOG502SD2N">
    <property type="taxonomic scope" value="Eukaryota"/>
</dbReference>
<reference evidence="3" key="1">
    <citation type="journal article" date="2012" name="MBio">
        <title>Comparative genome analysis of Trichophyton rubrum and related dermatophytes reveals candidate genes involved in infection.</title>
        <authorList>
            <person name="Martinez D.A."/>
            <person name="Oliver B.G."/>
            <person name="Graeser Y."/>
            <person name="Goldberg J.M."/>
            <person name="Li W."/>
            <person name="Martinez-Rossi N.M."/>
            <person name="Monod M."/>
            <person name="Shelest E."/>
            <person name="Barton R.C."/>
            <person name="Birch E."/>
            <person name="Brakhage A.A."/>
            <person name="Chen Z."/>
            <person name="Gurr S.J."/>
            <person name="Heiman D."/>
            <person name="Heitman J."/>
            <person name="Kosti I."/>
            <person name="Rossi A."/>
            <person name="Saif S."/>
            <person name="Samalova M."/>
            <person name="Saunders C.W."/>
            <person name="Shea T."/>
            <person name="Summerbell R.C."/>
            <person name="Xu J."/>
            <person name="Young S."/>
            <person name="Zeng Q."/>
            <person name="Birren B.W."/>
            <person name="Cuomo C.A."/>
            <person name="White T.C."/>
        </authorList>
    </citation>
    <scope>NUCLEOTIDE SEQUENCE [LARGE SCALE GENOMIC DNA]</scope>
    <source>
        <strain evidence="3">ATCC MYA-4605 / CBS 113480</strain>
    </source>
</reference>
<feature type="compositionally biased region" description="Basic residues" evidence="1">
    <location>
        <begin position="437"/>
        <end position="447"/>
    </location>
</feature>
<feature type="compositionally biased region" description="Polar residues" evidence="1">
    <location>
        <begin position="509"/>
        <end position="525"/>
    </location>
</feature>
<dbReference type="EMBL" id="DS995707">
    <property type="protein sequence ID" value="EEQ34788.1"/>
    <property type="molecule type" value="Genomic_DNA"/>
</dbReference>
<feature type="region of interest" description="Disordered" evidence="1">
    <location>
        <begin position="435"/>
        <end position="464"/>
    </location>
</feature>
<dbReference type="OrthoDB" id="10265971at2759"/>
<dbReference type="Proteomes" id="UP000002035">
    <property type="component" value="Unassembled WGS sequence"/>
</dbReference>
<dbReference type="HOGENOM" id="CLU_007640_0_0_1"/>
<protein>
    <submittedName>
        <fullName evidence="2">Uncharacterized protein</fullName>
    </submittedName>
</protein>
<evidence type="ECO:0000256" key="1">
    <source>
        <dbReference type="SAM" id="MobiDB-lite"/>
    </source>
</evidence>
<keyword evidence="3" id="KW-1185">Reference proteome</keyword>
<organism evidence="2 3">
    <name type="scientific">Arthroderma otae (strain ATCC MYA-4605 / CBS 113480)</name>
    <name type="common">Microsporum canis</name>
    <dbReference type="NCBI Taxonomy" id="554155"/>
    <lineage>
        <taxon>Eukaryota</taxon>
        <taxon>Fungi</taxon>
        <taxon>Dikarya</taxon>
        <taxon>Ascomycota</taxon>
        <taxon>Pezizomycotina</taxon>
        <taxon>Eurotiomycetes</taxon>
        <taxon>Eurotiomycetidae</taxon>
        <taxon>Onygenales</taxon>
        <taxon>Arthrodermataceae</taxon>
        <taxon>Microsporum</taxon>
    </lineage>
</organism>
<name>C5FWU8_ARTOC</name>
<feature type="region of interest" description="Disordered" evidence="1">
    <location>
        <begin position="509"/>
        <end position="540"/>
    </location>
</feature>
<dbReference type="GeneID" id="9226769"/>
<dbReference type="STRING" id="554155.C5FWU8"/>
<evidence type="ECO:0000313" key="2">
    <source>
        <dbReference type="EMBL" id="EEQ34788.1"/>
    </source>
</evidence>
<dbReference type="AlphaFoldDB" id="C5FWU8"/>
<feature type="region of interest" description="Disordered" evidence="1">
    <location>
        <begin position="348"/>
        <end position="369"/>
    </location>
</feature>